<evidence type="ECO:0000256" key="3">
    <source>
        <dbReference type="ARBA" id="ARBA00022737"/>
    </source>
</evidence>
<dbReference type="InterPro" id="IPR005170">
    <property type="entry name" value="Transptr-assoc_dom"/>
</dbReference>
<evidence type="ECO:0000256" key="2">
    <source>
        <dbReference type="ARBA" id="ARBA00022448"/>
    </source>
</evidence>
<dbReference type="InterPro" id="IPR036318">
    <property type="entry name" value="FAD-bd_PCMH-like_sf"/>
</dbReference>
<reference evidence="11 12" key="1">
    <citation type="submission" date="2023-03" db="EMBL/GenBank/DDBJ databases">
        <authorList>
            <person name="Pearce D."/>
        </authorList>
    </citation>
    <scope>NUCLEOTIDE SEQUENCE [LARGE SCALE GENOMIC DNA]</scope>
    <source>
        <strain evidence="11">Msz</strain>
    </source>
</reference>
<keyword evidence="3" id="KW-0677">Repeat</keyword>
<evidence type="ECO:0000259" key="10">
    <source>
        <dbReference type="PROSITE" id="PS51371"/>
    </source>
</evidence>
<dbReference type="Gene3D" id="3.30.465.10">
    <property type="match status" value="1"/>
</dbReference>
<dbReference type="Pfam" id="PF00571">
    <property type="entry name" value="CBS"/>
    <property type="match status" value="2"/>
</dbReference>
<evidence type="ECO:0000256" key="6">
    <source>
        <dbReference type="ARBA" id="ARBA00023285"/>
    </source>
</evidence>
<dbReference type="PANTHER" id="PTHR22777">
    <property type="entry name" value="HEMOLYSIN-RELATED"/>
    <property type="match status" value="1"/>
</dbReference>
<evidence type="ECO:0000256" key="1">
    <source>
        <dbReference type="ARBA" id="ARBA00006337"/>
    </source>
</evidence>
<dbReference type="Pfam" id="PF21917">
    <property type="entry name" value="NMB0537_N"/>
    <property type="match status" value="1"/>
</dbReference>
<dbReference type="Gene3D" id="3.10.580.10">
    <property type="entry name" value="CBS-domain"/>
    <property type="match status" value="1"/>
</dbReference>
<dbReference type="RefSeq" id="WP_026610524.1">
    <property type="nucleotide sequence ID" value="NZ_OX458333.1"/>
</dbReference>
<keyword evidence="4" id="KW-0460">Magnesium</keyword>
<dbReference type="InterPro" id="IPR044751">
    <property type="entry name" value="Ion_transp-like_CBS"/>
</dbReference>
<evidence type="ECO:0000256" key="8">
    <source>
        <dbReference type="ARBA" id="ARBA00040729"/>
    </source>
</evidence>
<feature type="domain" description="CBS" evidence="10">
    <location>
        <begin position="130"/>
        <end position="187"/>
    </location>
</feature>
<dbReference type="SMART" id="SM01091">
    <property type="entry name" value="CorC_HlyC"/>
    <property type="match status" value="1"/>
</dbReference>
<dbReference type="SUPFAM" id="SSF54631">
    <property type="entry name" value="CBS-domain pair"/>
    <property type="match status" value="1"/>
</dbReference>
<sequence>MNEEQTGEHRSWLERIGLFFTGEPEDREDLMELLRAAQKRNLIEAEALSMIEGVMQVSELKVRDIMIPRAQMVVVSQDAELESVFPLVAESAHSRYPVIGEDRTEVVGILLVKDLLIHSLQDKTKLVKEIMRPAQFVPESKRLNVLLKEFRTTRSHMAIVVDEYGAAAGLVTIEDILEQIVGEIEDEHDFGEEEYIFRKNDREYTLKALTPIDEFNDYFYADFSDEEFDTIGGLIVHQLGHVPKKGEKVDIDRFRFIVLRADSRRVHLLKLILLPQSESSSESASARMD</sequence>
<gene>
    <name evidence="11" type="primary">ybeX</name>
    <name evidence="11" type="ORF">MSZNOR_0385</name>
</gene>
<dbReference type="InterPro" id="IPR000644">
    <property type="entry name" value="CBS_dom"/>
</dbReference>
<dbReference type="SMART" id="SM00116">
    <property type="entry name" value="CBS"/>
    <property type="match status" value="2"/>
</dbReference>
<keyword evidence="2" id="KW-0813">Transport</keyword>
<name>A0ABN8X2P2_9GAMM</name>
<keyword evidence="12" id="KW-1185">Reference proteome</keyword>
<dbReference type="CDD" id="cd04590">
    <property type="entry name" value="CBS_pair_CorC_HlyC_assoc"/>
    <property type="match status" value="1"/>
</dbReference>
<proteinExistence type="inferred from homology"/>
<keyword evidence="5 9" id="KW-0129">CBS domain</keyword>
<comment type="similarity">
    <text evidence="1">Belongs to the UPF0053 family.</text>
</comment>
<evidence type="ECO:0000256" key="4">
    <source>
        <dbReference type="ARBA" id="ARBA00022842"/>
    </source>
</evidence>
<dbReference type="InterPro" id="IPR054115">
    <property type="entry name" value="CorC_N"/>
</dbReference>
<dbReference type="InterPro" id="IPR046342">
    <property type="entry name" value="CBS_dom_sf"/>
</dbReference>
<evidence type="ECO:0000256" key="7">
    <source>
        <dbReference type="ARBA" id="ARBA00037273"/>
    </source>
</evidence>
<evidence type="ECO:0000256" key="9">
    <source>
        <dbReference type="PROSITE-ProRule" id="PRU00703"/>
    </source>
</evidence>
<dbReference type="SUPFAM" id="SSF56176">
    <property type="entry name" value="FAD-binding/transporter-associated domain-like"/>
    <property type="match status" value="1"/>
</dbReference>
<dbReference type="PROSITE" id="PS51371">
    <property type="entry name" value="CBS"/>
    <property type="match status" value="2"/>
</dbReference>
<protein>
    <recommendedName>
        <fullName evidence="8">Magnesium and cobalt efflux protein CorC</fullName>
    </recommendedName>
</protein>
<accession>A0ABN8X2P2</accession>
<dbReference type="Pfam" id="PF03471">
    <property type="entry name" value="CorC_HlyC"/>
    <property type="match status" value="1"/>
</dbReference>
<dbReference type="PANTHER" id="PTHR22777:SF27">
    <property type="entry name" value="MAGNESIUM AND COBALT EFFLUX PROTEIN CORC"/>
    <property type="match status" value="1"/>
</dbReference>
<evidence type="ECO:0000313" key="12">
    <source>
        <dbReference type="Proteomes" id="UP001162030"/>
    </source>
</evidence>
<keyword evidence="6" id="KW-0170">Cobalt</keyword>
<dbReference type="InterPro" id="IPR016169">
    <property type="entry name" value="FAD-bd_PCMH_sub2"/>
</dbReference>
<comment type="function">
    <text evidence="7">Plays a role in the transport of magnesium and cobalt ions.</text>
</comment>
<dbReference type="EMBL" id="OX458333">
    <property type="protein sequence ID" value="CAI8736667.1"/>
    <property type="molecule type" value="Genomic_DNA"/>
</dbReference>
<dbReference type="Proteomes" id="UP001162030">
    <property type="component" value="Chromosome"/>
</dbReference>
<evidence type="ECO:0000313" key="11">
    <source>
        <dbReference type="EMBL" id="CAI8736667.1"/>
    </source>
</evidence>
<feature type="domain" description="CBS" evidence="10">
    <location>
        <begin position="66"/>
        <end position="126"/>
    </location>
</feature>
<organism evidence="11 12">
    <name type="scientific">Methylocaldum szegediense</name>
    <dbReference type="NCBI Taxonomy" id="73780"/>
    <lineage>
        <taxon>Bacteria</taxon>
        <taxon>Pseudomonadati</taxon>
        <taxon>Pseudomonadota</taxon>
        <taxon>Gammaproteobacteria</taxon>
        <taxon>Methylococcales</taxon>
        <taxon>Methylococcaceae</taxon>
        <taxon>Methylocaldum</taxon>
    </lineage>
</organism>
<evidence type="ECO:0000256" key="5">
    <source>
        <dbReference type="ARBA" id="ARBA00023122"/>
    </source>
</evidence>